<feature type="binding site" evidence="5">
    <location>
        <position position="132"/>
    </location>
    <ligand>
        <name>AMP</name>
        <dbReference type="ChEBI" id="CHEBI:456215"/>
    </ligand>
</feature>
<dbReference type="AlphaFoldDB" id="A0A517SRG9"/>
<dbReference type="InterPro" id="IPR000850">
    <property type="entry name" value="Adenylat/UMP-CMP_kin"/>
</dbReference>
<proteinExistence type="inferred from homology"/>
<keyword evidence="1 5" id="KW-0808">Transferase</keyword>
<dbReference type="Pfam" id="PF00406">
    <property type="entry name" value="ADK"/>
    <property type="match status" value="1"/>
</dbReference>
<dbReference type="EMBL" id="CP036272">
    <property type="protein sequence ID" value="QDT58722.1"/>
    <property type="molecule type" value="Genomic_DNA"/>
</dbReference>
<dbReference type="PRINTS" id="PR00094">
    <property type="entry name" value="ADENYLTKNASE"/>
</dbReference>
<sequence>MRLLLIGPPGVGKGTQGRLLAQQLGIPHLSSGQLLRDARNQSAENEAIASHVDSGNFAPDQWILNLMGQRLEQPDCSAGYLLDGFPRTVVQAQQLDEHLHASGQRLDRVVQYLAPDEVLIARLLHRGTVEGRADDNQQAIEQRLVDYQRQTEPVIEHYRQQGIVVVIEATADPESIAGETLRQLSIDP</sequence>
<evidence type="ECO:0000256" key="6">
    <source>
        <dbReference type="RuleBase" id="RU003330"/>
    </source>
</evidence>
<comment type="pathway">
    <text evidence="5">Purine metabolism; AMP biosynthesis via salvage pathway; AMP from ADP: step 1/1.</text>
</comment>
<comment type="domain">
    <text evidence="5">Consists of three domains, a large central CORE domain and two small peripheral domains, NMPbind and LID, which undergo movements during catalysis. The LID domain closes over the site of phosphoryl transfer upon ATP binding. Assembling and dissambling the active center during each catalytic cycle provides an effective means to prevent ATP hydrolysis.</text>
</comment>
<evidence type="ECO:0000256" key="3">
    <source>
        <dbReference type="ARBA" id="ARBA00022741"/>
    </source>
</evidence>
<keyword evidence="5 7" id="KW-0067">ATP-binding</keyword>
<dbReference type="HAMAP" id="MF_00235">
    <property type="entry name" value="Adenylate_kinase_Adk"/>
    <property type="match status" value="1"/>
</dbReference>
<organism evidence="8 9">
    <name type="scientific">Stieleria bergensis</name>
    <dbReference type="NCBI Taxonomy" id="2528025"/>
    <lineage>
        <taxon>Bacteria</taxon>
        <taxon>Pseudomonadati</taxon>
        <taxon>Planctomycetota</taxon>
        <taxon>Planctomycetia</taxon>
        <taxon>Pirellulales</taxon>
        <taxon>Pirellulaceae</taxon>
        <taxon>Stieleria</taxon>
    </lineage>
</organism>
<keyword evidence="2 5" id="KW-0545">Nucleotide biosynthesis</keyword>
<evidence type="ECO:0000256" key="2">
    <source>
        <dbReference type="ARBA" id="ARBA00022727"/>
    </source>
</evidence>
<gene>
    <name evidence="8" type="primary">adk_1</name>
    <name evidence="5" type="synonym">adk</name>
    <name evidence="8" type="ORF">SV7mr_12200</name>
</gene>
<feature type="binding site" evidence="5">
    <location>
        <begin position="10"/>
        <end position="15"/>
    </location>
    <ligand>
        <name>ATP</name>
        <dbReference type="ChEBI" id="CHEBI:30616"/>
    </ligand>
</feature>
<dbReference type="PROSITE" id="PS00113">
    <property type="entry name" value="ADENYLATE_KINASE"/>
    <property type="match status" value="1"/>
</dbReference>
<dbReference type="GO" id="GO:0005737">
    <property type="term" value="C:cytoplasm"/>
    <property type="evidence" value="ECO:0007669"/>
    <property type="project" value="UniProtKB-SubCell"/>
</dbReference>
<evidence type="ECO:0000256" key="5">
    <source>
        <dbReference type="HAMAP-Rule" id="MF_00235"/>
    </source>
</evidence>
<dbReference type="Gene3D" id="3.40.50.300">
    <property type="entry name" value="P-loop containing nucleotide triphosphate hydrolases"/>
    <property type="match status" value="1"/>
</dbReference>
<reference evidence="8 9" key="1">
    <citation type="submission" date="2019-02" db="EMBL/GenBank/DDBJ databases">
        <title>Deep-cultivation of Planctomycetes and their phenomic and genomic characterization uncovers novel biology.</title>
        <authorList>
            <person name="Wiegand S."/>
            <person name="Jogler M."/>
            <person name="Boedeker C."/>
            <person name="Pinto D."/>
            <person name="Vollmers J."/>
            <person name="Rivas-Marin E."/>
            <person name="Kohn T."/>
            <person name="Peeters S.H."/>
            <person name="Heuer A."/>
            <person name="Rast P."/>
            <person name="Oberbeckmann S."/>
            <person name="Bunk B."/>
            <person name="Jeske O."/>
            <person name="Meyerdierks A."/>
            <person name="Storesund J.E."/>
            <person name="Kallscheuer N."/>
            <person name="Luecker S."/>
            <person name="Lage O.M."/>
            <person name="Pohl T."/>
            <person name="Merkel B.J."/>
            <person name="Hornburger P."/>
            <person name="Mueller R.-W."/>
            <person name="Bruemmer F."/>
            <person name="Labrenz M."/>
            <person name="Spormann A.M."/>
            <person name="Op den Camp H."/>
            <person name="Overmann J."/>
            <person name="Amann R."/>
            <person name="Jetten M.S.M."/>
            <person name="Mascher T."/>
            <person name="Medema M.H."/>
            <person name="Devos D.P."/>
            <person name="Kaster A.-K."/>
            <person name="Ovreas L."/>
            <person name="Rohde M."/>
            <person name="Galperin M.Y."/>
            <person name="Jogler C."/>
        </authorList>
    </citation>
    <scope>NUCLEOTIDE SEQUENCE [LARGE SCALE GENOMIC DNA]</scope>
    <source>
        <strain evidence="8 9">SV_7m_r</strain>
    </source>
</reference>
<dbReference type="InterPro" id="IPR033690">
    <property type="entry name" value="Adenylat_kinase_CS"/>
</dbReference>
<evidence type="ECO:0000313" key="8">
    <source>
        <dbReference type="EMBL" id="QDT58722.1"/>
    </source>
</evidence>
<evidence type="ECO:0000313" key="9">
    <source>
        <dbReference type="Proteomes" id="UP000315003"/>
    </source>
</evidence>
<dbReference type="PANTHER" id="PTHR23359">
    <property type="entry name" value="NUCLEOTIDE KINASE"/>
    <property type="match status" value="1"/>
</dbReference>
<keyword evidence="5" id="KW-0963">Cytoplasm</keyword>
<comment type="catalytic activity">
    <reaction evidence="5 7">
        <text>AMP + ATP = 2 ADP</text>
        <dbReference type="Rhea" id="RHEA:12973"/>
        <dbReference type="ChEBI" id="CHEBI:30616"/>
        <dbReference type="ChEBI" id="CHEBI:456215"/>
        <dbReference type="ChEBI" id="CHEBI:456216"/>
        <dbReference type="EC" id="2.7.4.3"/>
    </reaction>
</comment>
<protein>
    <recommendedName>
        <fullName evidence="5 7">Adenylate kinase</fullName>
        <shortName evidence="5">AK</shortName>
        <ecNumber evidence="5 7">2.7.4.3</ecNumber>
    </recommendedName>
    <alternativeName>
        <fullName evidence="5">ATP-AMP transphosphorylase</fullName>
    </alternativeName>
    <alternativeName>
        <fullName evidence="5">ATP:AMP phosphotransferase</fullName>
    </alternativeName>
    <alternativeName>
        <fullName evidence="5">Adenylate monophosphate kinase</fullName>
    </alternativeName>
</protein>
<dbReference type="CDD" id="cd01428">
    <property type="entry name" value="ADK"/>
    <property type="match status" value="1"/>
</dbReference>
<feature type="binding site" evidence="5">
    <location>
        <position position="36"/>
    </location>
    <ligand>
        <name>AMP</name>
        <dbReference type="ChEBI" id="CHEBI:456215"/>
    </ligand>
</feature>
<feature type="binding site" evidence="5">
    <location>
        <position position="91"/>
    </location>
    <ligand>
        <name>AMP</name>
        <dbReference type="ChEBI" id="CHEBI:456215"/>
    </ligand>
</feature>
<feature type="binding site" evidence="5">
    <location>
        <position position="126"/>
    </location>
    <ligand>
        <name>ATP</name>
        <dbReference type="ChEBI" id="CHEBI:30616"/>
    </ligand>
</feature>
<dbReference type="UniPathway" id="UPA00588">
    <property type="reaction ID" value="UER00649"/>
</dbReference>
<dbReference type="RefSeq" id="WP_145270065.1">
    <property type="nucleotide sequence ID" value="NZ_CP036272.1"/>
</dbReference>
<comment type="function">
    <text evidence="5">Catalyzes the reversible transfer of the terminal phosphate group between ATP and AMP. Plays an important role in cellular energy homeostasis and in adenine nucleotide metabolism.</text>
</comment>
<dbReference type="NCBIfam" id="NF001381">
    <property type="entry name" value="PRK00279.1-3"/>
    <property type="match status" value="1"/>
</dbReference>
<accession>A0A517SRG9</accession>
<evidence type="ECO:0000256" key="7">
    <source>
        <dbReference type="RuleBase" id="RU003331"/>
    </source>
</evidence>
<name>A0A517SRG9_9BACT</name>
<comment type="subunit">
    <text evidence="5 7">Monomer.</text>
</comment>
<dbReference type="GO" id="GO:0004017">
    <property type="term" value="F:AMP kinase activity"/>
    <property type="evidence" value="ECO:0007669"/>
    <property type="project" value="UniProtKB-UniRule"/>
</dbReference>
<keyword evidence="9" id="KW-1185">Reference proteome</keyword>
<dbReference type="OrthoDB" id="9805030at2"/>
<keyword evidence="4 5" id="KW-0418">Kinase</keyword>
<dbReference type="GO" id="GO:0044209">
    <property type="term" value="P:AMP salvage"/>
    <property type="evidence" value="ECO:0007669"/>
    <property type="project" value="UniProtKB-UniRule"/>
</dbReference>
<dbReference type="SUPFAM" id="SSF52540">
    <property type="entry name" value="P-loop containing nucleoside triphosphate hydrolases"/>
    <property type="match status" value="1"/>
</dbReference>
<feature type="binding site" evidence="5">
    <location>
        <position position="143"/>
    </location>
    <ligand>
        <name>AMP</name>
        <dbReference type="ChEBI" id="CHEBI:456215"/>
    </ligand>
</feature>
<feature type="binding site" evidence="5">
    <location>
        <begin position="84"/>
        <end position="87"/>
    </location>
    <ligand>
        <name>AMP</name>
        <dbReference type="ChEBI" id="CHEBI:456215"/>
    </ligand>
</feature>
<dbReference type="GO" id="GO:0005524">
    <property type="term" value="F:ATP binding"/>
    <property type="evidence" value="ECO:0007669"/>
    <property type="project" value="UniProtKB-UniRule"/>
</dbReference>
<feature type="binding site" evidence="5">
    <location>
        <position position="31"/>
    </location>
    <ligand>
        <name>AMP</name>
        <dbReference type="ChEBI" id="CHEBI:456215"/>
    </ligand>
</feature>
<evidence type="ECO:0000256" key="1">
    <source>
        <dbReference type="ARBA" id="ARBA00022679"/>
    </source>
</evidence>
<dbReference type="EC" id="2.7.4.3" evidence="5 7"/>
<feature type="binding site" evidence="5">
    <location>
        <position position="171"/>
    </location>
    <ligand>
        <name>ATP</name>
        <dbReference type="ChEBI" id="CHEBI:30616"/>
    </ligand>
</feature>
<keyword evidence="3 5" id="KW-0547">Nucleotide-binding</keyword>
<comment type="similarity">
    <text evidence="5 6">Belongs to the adenylate kinase family.</text>
</comment>
<dbReference type="Proteomes" id="UP000315003">
    <property type="component" value="Chromosome"/>
</dbReference>
<evidence type="ECO:0000256" key="4">
    <source>
        <dbReference type="ARBA" id="ARBA00022777"/>
    </source>
</evidence>
<comment type="caution">
    <text evidence="5">Lacks conserved residue(s) required for the propagation of feature annotation.</text>
</comment>
<dbReference type="InterPro" id="IPR027417">
    <property type="entry name" value="P-loop_NTPase"/>
</dbReference>
<comment type="subcellular location">
    <subcellularLocation>
        <location evidence="5 7">Cytoplasm</location>
    </subcellularLocation>
</comment>